<organism evidence="1 2">
    <name type="scientific">Pleurodeles waltl</name>
    <name type="common">Iberian ribbed newt</name>
    <dbReference type="NCBI Taxonomy" id="8319"/>
    <lineage>
        <taxon>Eukaryota</taxon>
        <taxon>Metazoa</taxon>
        <taxon>Chordata</taxon>
        <taxon>Craniata</taxon>
        <taxon>Vertebrata</taxon>
        <taxon>Euteleostomi</taxon>
        <taxon>Amphibia</taxon>
        <taxon>Batrachia</taxon>
        <taxon>Caudata</taxon>
        <taxon>Salamandroidea</taxon>
        <taxon>Salamandridae</taxon>
        <taxon>Pleurodelinae</taxon>
        <taxon>Pleurodeles</taxon>
    </lineage>
</organism>
<sequence length="157" mass="16825">MIVVERYDIDHNELRLIFSSIEFQVQSHTISKLIGGDGLECSALVKGRLRTAVARFCGDLLRLLLGVLHAALVALNYIIWETGLDTCAGGETEQRKAGSVLRSSLVEVSWRFGAAEYPVSLARGLTGALGLPLPRAVRITVLLVVPVECPVAGSGLA</sequence>
<evidence type="ECO:0000313" key="1">
    <source>
        <dbReference type="EMBL" id="KAJ1154605.1"/>
    </source>
</evidence>
<name>A0AAV7RRK6_PLEWA</name>
<keyword evidence="2" id="KW-1185">Reference proteome</keyword>
<reference evidence="1" key="1">
    <citation type="journal article" date="2022" name="bioRxiv">
        <title>Sequencing and chromosome-scale assembly of the giantPleurodeles waltlgenome.</title>
        <authorList>
            <person name="Brown T."/>
            <person name="Elewa A."/>
            <person name="Iarovenko S."/>
            <person name="Subramanian E."/>
            <person name="Araus A.J."/>
            <person name="Petzold A."/>
            <person name="Susuki M."/>
            <person name="Suzuki K.-i.T."/>
            <person name="Hayashi T."/>
            <person name="Toyoda A."/>
            <person name="Oliveira C."/>
            <person name="Osipova E."/>
            <person name="Leigh N.D."/>
            <person name="Simon A."/>
            <person name="Yun M.H."/>
        </authorList>
    </citation>
    <scope>NUCLEOTIDE SEQUENCE</scope>
    <source>
        <strain evidence="1">20211129_DDA</strain>
        <tissue evidence="1">Liver</tissue>
    </source>
</reference>
<dbReference type="AlphaFoldDB" id="A0AAV7RRK6"/>
<dbReference type="EMBL" id="JANPWB010000009">
    <property type="protein sequence ID" value="KAJ1154605.1"/>
    <property type="molecule type" value="Genomic_DNA"/>
</dbReference>
<evidence type="ECO:0000313" key="2">
    <source>
        <dbReference type="Proteomes" id="UP001066276"/>
    </source>
</evidence>
<protein>
    <submittedName>
        <fullName evidence="1">Uncharacterized protein</fullName>
    </submittedName>
</protein>
<dbReference type="Proteomes" id="UP001066276">
    <property type="component" value="Chromosome 5"/>
</dbReference>
<accession>A0AAV7RRK6</accession>
<proteinExistence type="predicted"/>
<comment type="caution">
    <text evidence="1">The sequence shown here is derived from an EMBL/GenBank/DDBJ whole genome shotgun (WGS) entry which is preliminary data.</text>
</comment>
<gene>
    <name evidence="1" type="ORF">NDU88_007350</name>
</gene>